<dbReference type="PANTHER" id="PTHR13847">
    <property type="entry name" value="SARCOSINE DEHYDROGENASE-RELATED"/>
    <property type="match status" value="1"/>
</dbReference>
<evidence type="ECO:0000256" key="1">
    <source>
        <dbReference type="ARBA" id="ARBA00023002"/>
    </source>
</evidence>
<dbReference type="EMBL" id="SLWY01000002">
    <property type="protein sequence ID" value="TCO83469.1"/>
    <property type="molecule type" value="Genomic_DNA"/>
</dbReference>
<evidence type="ECO:0000313" key="4">
    <source>
        <dbReference type="Proteomes" id="UP000295765"/>
    </source>
</evidence>
<keyword evidence="4" id="KW-1185">Reference proteome</keyword>
<keyword evidence="1" id="KW-0560">Oxidoreductase</keyword>
<protein>
    <submittedName>
        <fullName evidence="3">Gamma-glutamylputrescine oxidase</fullName>
    </submittedName>
</protein>
<dbReference type="InterPro" id="IPR036188">
    <property type="entry name" value="FAD/NAD-bd_sf"/>
</dbReference>
<feature type="domain" description="FAD dependent oxidoreductase" evidence="2">
    <location>
        <begin position="31"/>
        <end position="383"/>
    </location>
</feature>
<dbReference type="Gene3D" id="3.50.50.60">
    <property type="entry name" value="FAD/NAD(P)-binding domain"/>
    <property type="match status" value="1"/>
</dbReference>
<sequence>MNPSPHVASYYAATATPLAALPPLDDTLAADVCVVGAGITGLSAALELAARGYTVVVLEAERVGWGASGRSGGQILAGFACEMAKLERALGRDDARHLWAMSLEAVSLVRERIARHAIACDWRSGHLTAAIKARHVAELQAWMGELAEVYGYPHLRWLQGDALGDVVRSARYRGGVLDTFAGHLHPLDYTLGLARAALSAGVRVFEGSRVTALEHGTLPRACTAHGSVRCEHLVLAGNAYLGELVPALRNKIMPVGTYIAATEVLGETRLRGLLPGHAAVADANFVLDYFRPSSDHRLLFGGRVSYSGLPPPDLAAGLHRRMRRVFPELGDVRFDYVWGGMVDITVNRAPHFGRLDRDNVYFAQGFSGHGMALANLAGRVLGEAIAGSAERLDVFQRLRHRDFPGGRWLRMPQLVLAMLWFRLRDLL</sequence>
<reference evidence="3 4" key="1">
    <citation type="submission" date="2019-03" db="EMBL/GenBank/DDBJ databases">
        <title>Genomic Encyclopedia of Type Strains, Phase IV (KMG-IV): sequencing the most valuable type-strain genomes for metagenomic binning, comparative biology and taxonomic classification.</title>
        <authorList>
            <person name="Goeker M."/>
        </authorList>
    </citation>
    <scope>NUCLEOTIDE SEQUENCE [LARGE SCALE GENOMIC DNA]</scope>
    <source>
        <strain evidence="3 4">DSM 25287</strain>
    </source>
</reference>
<evidence type="ECO:0000313" key="3">
    <source>
        <dbReference type="EMBL" id="TCO83469.1"/>
    </source>
</evidence>
<dbReference type="GO" id="GO:0016491">
    <property type="term" value="F:oxidoreductase activity"/>
    <property type="evidence" value="ECO:0007669"/>
    <property type="project" value="UniProtKB-KW"/>
</dbReference>
<accession>A0A4R2L7J7</accession>
<dbReference type="RefSeq" id="WP_132538427.1">
    <property type="nucleotide sequence ID" value="NZ_SLWY01000002.1"/>
</dbReference>
<dbReference type="Gene3D" id="3.30.9.10">
    <property type="entry name" value="D-Amino Acid Oxidase, subunit A, domain 2"/>
    <property type="match status" value="1"/>
</dbReference>
<dbReference type="GO" id="GO:0005737">
    <property type="term" value="C:cytoplasm"/>
    <property type="evidence" value="ECO:0007669"/>
    <property type="project" value="TreeGrafter"/>
</dbReference>
<gene>
    <name evidence="3" type="ORF">EV699_102176</name>
</gene>
<dbReference type="Proteomes" id="UP000295765">
    <property type="component" value="Unassembled WGS sequence"/>
</dbReference>
<dbReference type="AlphaFoldDB" id="A0A4R2L7J7"/>
<comment type="caution">
    <text evidence="3">The sequence shown here is derived from an EMBL/GenBank/DDBJ whole genome shotgun (WGS) entry which is preliminary data.</text>
</comment>
<dbReference type="SUPFAM" id="SSF51905">
    <property type="entry name" value="FAD/NAD(P)-binding domain"/>
    <property type="match status" value="1"/>
</dbReference>
<dbReference type="Pfam" id="PF01266">
    <property type="entry name" value="DAO"/>
    <property type="match status" value="1"/>
</dbReference>
<name>A0A4R2L7J7_9GAMM</name>
<proteinExistence type="predicted"/>
<organism evidence="3 4">
    <name type="scientific">Plasticicumulans lactativorans</name>
    <dbReference type="NCBI Taxonomy" id="1133106"/>
    <lineage>
        <taxon>Bacteria</taxon>
        <taxon>Pseudomonadati</taxon>
        <taxon>Pseudomonadota</taxon>
        <taxon>Gammaproteobacteria</taxon>
        <taxon>Candidatus Competibacteraceae</taxon>
        <taxon>Plasticicumulans</taxon>
    </lineage>
</organism>
<evidence type="ECO:0000259" key="2">
    <source>
        <dbReference type="Pfam" id="PF01266"/>
    </source>
</evidence>
<dbReference type="InterPro" id="IPR006076">
    <property type="entry name" value="FAD-dep_OxRdtase"/>
</dbReference>
<dbReference type="PANTHER" id="PTHR13847:SF281">
    <property type="entry name" value="FAD DEPENDENT OXIDOREDUCTASE DOMAIN-CONTAINING PROTEIN"/>
    <property type="match status" value="1"/>
</dbReference>
<dbReference type="OrthoDB" id="311718at2"/>